<organism evidence="2 3">
    <name type="scientific">Ralstonia solanacearum (strain Po82)</name>
    <dbReference type="NCBI Taxonomy" id="1031711"/>
    <lineage>
        <taxon>Bacteria</taxon>
        <taxon>Pseudomonadati</taxon>
        <taxon>Pseudomonadota</taxon>
        <taxon>Betaproteobacteria</taxon>
        <taxon>Burkholderiales</taxon>
        <taxon>Burkholderiaceae</taxon>
        <taxon>Ralstonia</taxon>
        <taxon>Ralstonia solanacearum species complex</taxon>
    </lineage>
</organism>
<feature type="region of interest" description="Disordered" evidence="1">
    <location>
        <begin position="18"/>
        <end position="39"/>
    </location>
</feature>
<dbReference type="AlphaFoldDB" id="F6G9N1"/>
<dbReference type="Proteomes" id="UP000007953">
    <property type="component" value="Plasmid megaplasmid"/>
</dbReference>
<keyword evidence="2" id="KW-0614">Plasmid</keyword>
<evidence type="ECO:0000313" key="3">
    <source>
        <dbReference type="Proteomes" id="UP000007953"/>
    </source>
</evidence>
<reference evidence="2 3" key="1">
    <citation type="journal article" date="2011" name="J. Bacteriol.">
        <title>Complete genome sequence of the plant pathogen Ralstonia solanacearum strain Po82.</title>
        <authorList>
            <person name="Xu J."/>
            <person name="Zheng H.J."/>
            <person name="Liu L."/>
            <person name="Pan Z.C."/>
            <person name="Prior P."/>
            <person name="Tang B."/>
            <person name="Xu J.S."/>
            <person name="Zhang H."/>
            <person name="Tian Q."/>
            <person name="Zhang L.Q."/>
            <person name="Feng J."/>
        </authorList>
    </citation>
    <scope>NUCLEOTIDE SEQUENCE [LARGE SCALE GENOMIC DNA]</scope>
    <source>
        <strain evidence="3">Po82</strain>
    </source>
</reference>
<gene>
    <name evidence="2" type="ordered locus">RSPO_m01311</name>
</gene>
<geneLocation type="plasmid" evidence="3"/>
<dbReference type="HOGENOM" id="CLU_3315868_0_0_4"/>
<evidence type="ECO:0000256" key="1">
    <source>
        <dbReference type="SAM" id="MobiDB-lite"/>
    </source>
</evidence>
<proteinExistence type="predicted"/>
<sequence length="39" mass="4297">MRTGARLRSIRCERPTSAAADHRRAASPVRGACQCGDRR</sequence>
<dbReference type="KEGG" id="rsn:RSPO_m01311"/>
<evidence type="ECO:0000313" key="2">
    <source>
        <dbReference type="EMBL" id="AEG71946.1"/>
    </source>
</evidence>
<dbReference type="EMBL" id="CP002820">
    <property type="protein sequence ID" value="AEG71946.1"/>
    <property type="molecule type" value="Genomic_DNA"/>
</dbReference>
<protein>
    <submittedName>
        <fullName evidence="2">Uncharacterized protein</fullName>
    </submittedName>
</protein>
<dbReference type="PATRIC" id="fig|1031711.3.peg.4503"/>
<name>F6G9N1_RALS8</name>
<accession>F6G9N1</accession>